<dbReference type="EMBL" id="CM017325">
    <property type="protein sequence ID" value="KAE8057392.1"/>
    <property type="molecule type" value="Genomic_DNA"/>
</dbReference>
<accession>A0A5N6R8N7</accession>
<feature type="region of interest" description="Disordered" evidence="1">
    <location>
        <begin position="18"/>
        <end position="69"/>
    </location>
</feature>
<evidence type="ECO:0000313" key="2">
    <source>
        <dbReference type="EMBL" id="KAE8057392.1"/>
    </source>
</evidence>
<organism evidence="2 3">
    <name type="scientific">Carpinus fangiana</name>
    <dbReference type="NCBI Taxonomy" id="176857"/>
    <lineage>
        <taxon>Eukaryota</taxon>
        <taxon>Viridiplantae</taxon>
        <taxon>Streptophyta</taxon>
        <taxon>Embryophyta</taxon>
        <taxon>Tracheophyta</taxon>
        <taxon>Spermatophyta</taxon>
        <taxon>Magnoliopsida</taxon>
        <taxon>eudicotyledons</taxon>
        <taxon>Gunneridae</taxon>
        <taxon>Pentapetalae</taxon>
        <taxon>rosids</taxon>
        <taxon>fabids</taxon>
        <taxon>Fagales</taxon>
        <taxon>Betulaceae</taxon>
        <taxon>Carpinus</taxon>
    </lineage>
</organism>
<gene>
    <name evidence="2" type="ORF">FH972_014090</name>
</gene>
<protein>
    <submittedName>
        <fullName evidence="2">Uncharacterized protein</fullName>
    </submittedName>
</protein>
<name>A0A5N6R8N7_9ROSI</name>
<reference evidence="2 3" key="1">
    <citation type="submission" date="2019-06" db="EMBL/GenBank/DDBJ databases">
        <title>A chromosomal-level reference genome of Carpinus fangiana (Coryloideae, Betulaceae).</title>
        <authorList>
            <person name="Yang X."/>
            <person name="Wang Z."/>
            <person name="Zhang L."/>
            <person name="Hao G."/>
            <person name="Liu J."/>
            <person name="Yang Y."/>
        </authorList>
    </citation>
    <scope>NUCLEOTIDE SEQUENCE [LARGE SCALE GENOMIC DNA]</scope>
    <source>
        <strain evidence="2">Cfa_2016G</strain>
        <tissue evidence="2">Leaf</tissue>
    </source>
</reference>
<dbReference type="Proteomes" id="UP000327013">
    <property type="component" value="Chromosome 5"/>
</dbReference>
<proteinExistence type="predicted"/>
<keyword evidence="3" id="KW-1185">Reference proteome</keyword>
<evidence type="ECO:0000256" key="1">
    <source>
        <dbReference type="SAM" id="MobiDB-lite"/>
    </source>
</evidence>
<feature type="compositionally biased region" description="Basic and acidic residues" evidence="1">
    <location>
        <begin position="43"/>
        <end position="61"/>
    </location>
</feature>
<dbReference type="AlphaFoldDB" id="A0A5N6R8N7"/>
<sequence>MNILSNLDYSPASIITDNKVRETTKSGRRIQNEKQQQQQRKQTRIEKQEDGEGWERKEARKLERRMKGN</sequence>
<evidence type="ECO:0000313" key="3">
    <source>
        <dbReference type="Proteomes" id="UP000327013"/>
    </source>
</evidence>